<evidence type="ECO:0000313" key="2">
    <source>
        <dbReference type="Proteomes" id="UP000271098"/>
    </source>
</evidence>
<keyword evidence="2" id="KW-1185">Reference proteome</keyword>
<name>A0A183DX41_9BILA</name>
<dbReference type="OrthoDB" id="5906637at2759"/>
<dbReference type="AlphaFoldDB" id="A0A183DX41"/>
<dbReference type="WBParaSite" id="GPUH_0001329701-mRNA-1">
    <property type="protein sequence ID" value="GPUH_0001329701-mRNA-1"/>
    <property type="gene ID" value="GPUH_0001329701"/>
</dbReference>
<dbReference type="EMBL" id="UYRT01080075">
    <property type="protein sequence ID" value="VDN21975.1"/>
    <property type="molecule type" value="Genomic_DNA"/>
</dbReference>
<accession>A0A183DX41</accession>
<gene>
    <name evidence="1" type="ORF">GPUH_LOCUS13281</name>
</gene>
<sequence length="106" mass="12127">MLITARTTFPFDSEQAGLEFFHNDERIIVALSRARHGMLVIADFPLLLKNDLWRRYLRAAVQTTPVVLSHYVGAMIGDERRDSKGILLSRDGTSIVAPLQINRYWL</sequence>
<evidence type="ECO:0000313" key="3">
    <source>
        <dbReference type="WBParaSite" id="GPUH_0001329701-mRNA-1"/>
    </source>
</evidence>
<reference evidence="1 2" key="2">
    <citation type="submission" date="2018-11" db="EMBL/GenBank/DDBJ databases">
        <authorList>
            <consortium name="Pathogen Informatics"/>
        </authorList>
    </citation>
    <scope>NUCLEOTIDE SEQUENCE [LARGE SCALE GENOMIC DNA]</scope>
</reference>
<proteinExistence type="predicted"/>
<dbReference type="Gene3D" id="3.40.50.300">
    <property type="entry name" value="P-loop containing nucleotide triphosphate hydrolases"/>
    <property type="match status" value="1"/>
</dbReference>
<dbReference type="Proteomes" id="UP000271098">
    <property type="component" value="Unassembled WGS sequence"/>
</dbReference>
<organism evidence="3">
    <name type="scientific">Gongylonema pulchrum</name>
    <dbReference type="NCBI Taxonomy" id="637853"/>
    <lineage>
        <taxon>Eukaryota</taxon>
        <taxon>Metazoa</taxon>
        <taxon>Ecdysozoa</taxon>
        <taxon>Nematoda</taxon>
        <taxon>Chromadorea</taxon>
        <taxon>Rhabditida</taxon>
        <taxon>Spirurina</taxon>
        <taxon>Spiruromorpha</taxon>
        <taxon>Spiruroidea</taxon>
        <taxon>Gongylonematidae</taxon>
        <taxon>Gongylonema</taxon>
    </lineage>
</organism>
<protein>
    <submittedName>
        <fullName evidence="3">AAA_12 domain-containing protein</fullName>
    </submittedName>
</protein>
<dbReference type="InterPro" id="IPR027417">
    <property type="entry name" value="P-loop_NTPase"/>
</dbReference>
<reference evidence="3" key="1">
    <citation type="submission" date="2016-06" db="UniProtKB">
        <authorList>
            <consortium name="WormBaseParasite"/>
        </authorList>
    </citation>
    <scope>IDENTIFICATION</scope>
</reference>
<evidence type="ECO:0000313" key="1">
    <source>
        <dbReference type="EMBL" id="VDN21975.1"/>
    </source>
</evidence>